<sequence>MGLYVNLWLVLALSDLIFADVPYYVPKITTKPLLGKVTYSGFVIEKPQCIFNQYPSSDVWVVIAQNAIVPKLNRTSLSTPVNSSFLDSQNYYHIFKTLGSDYPCTDTYGNAVDLFMVGSETNCTGISFCNPPLPLLGSYRVKFVVLNNTGLVVESRWSDLISLQTGQNRSLIDTSIKNHSAGMKVITIMLSILLAILTACLIAALVIGSKDVCWYRKLDNLPLVYMEMVRNYYNMHAVYVIHTRYKLMEDAPYAYQEHYK</sequence>
<dbReference type="AlphaFoldDB" id="A0AAD1R2J8"/>
<accession>A0AAD1R2J8</accession>
<keyword evidence="4" id="KW-1185">Reference proteome</keyword>
<evidence type="ECO:0000256" key="2">
    <source>
        <dbReference type="SAM" id="SignalP"/>
    </source>
</evidence>
<keyword evidence="2" id="KW-0732">Signal</keyword>
<dbReference type="GO" id="GO:0016020">
    <property type="term" value="C:membrane"/>
    <property type="evidence" value="ECO:0007669"/>
    <property type="project" value="TreeGrafter"/>
</dbReference>
<dbReference type="Proteomes" id="UP001295444">
    <property type="component" value="Chromosome 01"/>
</dbReference>
<keyword evidence="1" id="KW-0812">Transmembrane</keyword>
<feature type="chain" id="PRO_5042110228" evidence="2">
    <location>
        <begin position="20"/>
        <end position="260"/>
    </location>
</feature>
<dbReference type="EMBL" id="OW240912">
    <property type="protein sequence ID" value="CAH2222606.1"/>
    <property type="molecule type" value="Genomic_DNA"/>
</dbReference>
<feature type="signal peptide" evidence="2">
    <location>
        <begin position="1"/>
        <end position="19"/>
    </location>
</feature>
<feature type="transmembrane region" description="Helical" evidence="1">
    <location>
        <begin position="185"/>
        <end position="207"/>
    </location>
</feature>
<evidence type="ECO:0000313" key="3">
    <source>
        <dbReference type="EMBL" id="CAH2222606.1"/>
    </source>
</evidence>
<dbReference type="PANTHER" id="PTHR15446">
    <property type="entry name" value="UROPLAKIN III"/>
    <property type="match status" value="1"/>
</dbReference>
<gene>
    <name evidence="3" type="ORF">PECUL_23A050681</name>
</gene>
<evidence type="ECO:0000256" key="1">
    <source>
        <dbReference type="SAM" id="Phobius"/>
    </source>
</evidence>
<dbReference type="PANTHER" id="PTHR15446:SF2">
    <property type="entry name" value="UROPLAKIN-3B-LIKE PROTEIN 1-RELATED"/>
    <property type="match status" value="1"/>
</dbReference>
<name>A0AAD1R2J8_PELCU</name>
<proteinExistence type="predicted"/>
<keyword evidence="1" id="KW-1133">Transmembrane helix</keyword>
<dbReference type="InterPro" id="IPR024831">
    <property type="entry name" value="Uroplakin-3"/>
</dbReference>
<evidence type="ECO:0000313" key="4">
    <source>
        <dbReference type="Proteomes" id="UP001295444"/>
    </source>
</evidence>
<organism evidence="3 4">
    <name type="scientific">Pelobates cultripes</name>
    <name type="common">Western spadefoot toad</name>
    <dbReference type="NCBI Taxonomy" id="61616"/>
    <lineage>
        <taxon>Eukaryota</taxon>
        <taxon>Metazoa</taxon>
        <taxon>Chordata</taxon>
        <taxon>Craniata</taxon>
        <taxon>Vertebrata</taxon>
        <taxon>Euteleostomi</taxon>
        <taxon>Amphibia</taxon>
        <taxon>Batrachia</taxon>
        <taxon>Anura</taxon>
        <taxon>Pelobatoidea</taxon>
        <taxon>Pelobatidae</taxon>
        <taxon>Pelobates</taxon>
    </lineage>
</organism>
<protein>
    <submittedName>
        <fullName evidence="3">Uncharacterized protein</fullName>
    </submittedName>
</protein>
<reference evidence="3" key="1">
    <citation type="submission" date="2022-03" db="EMBL/GenBank/DDBJ databases">
        <authorList>
            <person name="Alioto T."/>
            <person name="Alioto T."/>
            <person name="Gomez Garrido J."/>
        </authorList>
    </citation>
    <scope>NUCLEOTIDE SEQUENCE</scope>
</reference>
<keyword evidence="1" id="KW-0472">Membrane</keyword>